<dbReference type="PRINTS" id="PR00455">
    <property type="entry name" value="HTHTETR"/>
</dbReference>
<evidence type="ECO:0000256" key="3">
    <source>
        <dbReference type="ARBA" id="ARBA00023163"/>
    </source>
</evidence>
<dbReference type="PROSITE" id="PS50977">
    <property type="entry name" value="HTH_TETR_2"/>
    <property type="match status" value="1"/>
</dbReference>
<reference evidence="7" key="1">
    <citation type="submission" date="2016-10" db="EMBL/GenBank/DDBJ databases">
        <authorList>
            <person name="Varghese N."/>
            <person name="Submissions S."/>
        </authorList>
    </citation>
    <scope>NUCLEOTIDE SEQUENCE [LARGE SCALE GENOMIC DNA]</scope>
    <source>
        <strain evidence="7">DSM 11578</strain>
    </source>
</reference>
<dbReference type="InterPro" id="IPR009057">
    <property type="entry name" value="Homeodomain-like_sf"/>
</dbReference>
<feature type="DNA-binding region" description="H-T-H motif" evidence="4">
    <location>
        <begin position="27"/>
        <end position="46"/>
    </location>
</feature>
<proteinExistence type="predicted"/>
<keyword evidence="1" id="KW-0805">Transcription regulation</keyword>
<dbReference type="GO" id="GO:0003677">
    <property type="term" value="F:DNA binding"/>
    <property type="evidence" value="ECO:0007669"/>
    <property type="project" value="UniProtKB-UniRule"/>
</dbReference>
<dbReference type="InterPro" id="IPR001647">
    <property type="entry name" value="HTH_TetR"/>
</dbReference>
<dbReference type="InterPro" id="IPR036271">
    <property type="entry name" value="Tet_transcr_reg_TetR-rel_C_sf"/>
</dbReference>
<dbReference type="OrthoDB" id="4541465at2"/>
<feature type="domain" description="HTH tetR-type" evidence="5">
    <location>
        <begin position="4"/>
        <end position="64"/>
    </location>
</feature>
<dbReference type="Gene3D" id="1.10.357.10">
    <property type="entry name" value="Tetracycline Repressor, domain 2"/>
    <property type="match status" value="1"/>
</dbReference>
<keyword evidence="2 4" id="KW-0238">DNA-binding</keyword>
<sequence length="215" mass="24220">MSVTETREKLLTTALELIWQSNYNSVGVNDICRQAGVTKGAFYHHFDSKASLFCEAAGYYWQVIKTDLDAVFSPINSPLQQLENLIEFVFKSKISTRNKPIPGCPFFNAGAQIGTDDEKVLEALRSLSQTAINYDIALVKALAAAGYLNYKTDPESLGRMMYNYIHGVMSFAHLQPDISTVRKDLPEGLYRLLGIKEEYWFTESATWNIEPVLSK</sequence>
<dbReference type="PANTHER" id="PTHR47506:SF1">
    <property type="entry name" value="HTH-TYPE TRANSCRIPTIONAL REGULATOR YJDC"/>
    <property type="match status" value="1"/>
</dbReference>
<dbReference type="SUPFAM" id="SSF48498">
    <property type="entry name" value="Tetracyclin repressor-like, C-terminal domain"/>
    <property type="match status" value="1"/>
</dbReference>
<dbReference type="SUPFAM" id="SSF46689">
    <property type="entry name" value="Homeodomain-like"/>
    <property type="match status" value="1"/>
</dbReference>
<dbReference type="STRING" id="45496.SAMN04488079_11750"/>
<dbReference type="AlphaFoldDB" id="A0A1I4B7R2"/>
<keyword evidence="7" id="KW-1185">Reference proteome</keyword>
<gene>
    <name evidence="6" type="ORF">SAMN04488079_11750</name>
</gene>
<evidence type="ECO:0000259" key="5">
    <source>
        <dbReference type="PROSITE" id="PS50977"/>
    </source>
</evidence>
<evidence type="ECO:0000313" key="6">
    <source>
        <dbReference type="EMBL" id="SFK63916.1"/>
    </source>
</evidence>
<dbReference type="EMBL" id="FOSH01000017">
    <property type="protein sequence ID" value="SFK63916.1"/>
    <property type="molecule type" value="Genomic_DNA"/>
</dbReference>
<dbReference type="Pfam" id="PF00440">
    <property type="entry name" value="TetR_N"/>
    <property type="match status" value="1"/>
</dbReference>
<evidence type="ECO:0000256" key="2">
    <source>
        <dbReference type="ARBA" id="ARBA00023125"/>
    </source>
</evidence>
<keyword evidence="3" id="KW-0804">Transcription</keyword>
<dbReference type="RefSeq" id="WP_091715396.1">
    <property type="nucleotide sequence ID" value="NZ_FOSH01000017.1"/>
</dbReference>
<dbReference type="PANTHER" id="PTHR47506">
    <property type="entry name" value="TRANSCRIPTIONAL REGULATORY PROTEIN"/>
    <property type="match status" value="1"/>
</dbReference>
<name>A0A1I4B7R2_9GAMM</name>
<evidence type="ECO:0000256" key="4">
    <source>
        <dbReference type="PROSITE-ProRule" id="PRU00335"/>
    </source>
</evidence>
<organism evidence="6 7">
    <name type="scientific">Methylophaga sulfidovorans</name>
    <dbReference type="NCBI Taxonomy" id="45496"/>
    <lineage>
        <taxon>Bacteria</taxon>
        <taxon>Pseudomonadati</taxon>
        <taxon>Pseudomonadota</taxon>
        <taxon>Gammaproteobacteria</taxon>
        <taxon>Thiotrichales</taxon>
        <taxon>Piscirickettsiaceae</taxon>
        <taxon>Methylophaga</taxon>
    </lineage>
</organism>
<dbReference type="Proteomes" id="UP000198924">
    <property type="component" value="Unassembled WGS sequence"/>
</dbReference>
<protein>
    <submittedName>
        <fullName evidence="6">Transcriptional regulator, TetR family</fullName>
    </submittedName>
</protein>
<accession>A0A1I4B7R2</accession>
<evidence type="ECO:0000256" key="1">
    <source>
        <dbReference type="ARBA" id="ARBA00023015"/>
    </source>
</evidence>
<evidence type="ECO:0000313" key="7">
    <source>
        <dbReference type="Proteomes" id="UP000198924"/>
    </source>
</evidence>